<dbReference type="GO" id="GO:0016887">
    <property type="term" value="F:ATP hydrolysis activity"/>
    <property type="evidence" value="ECO:0007669"/>
    <property type="project" value="InterPro"/>
</dbReference>
<evidence type="ECO:0000256" key="5">
    <source>
        <dbReference type="ARBA" id="ARBA00022840"/>
    </source>
</evidence>
<dbReference type="RefSeq" id="WP_110815634.1">
    <property type="nucleotide sequence ID" value="NZ_QJTE01000009.1"/>
</dbReference>
<evidence type="ECO:0000259" key="6">
    <source>
        <dbReference type="PROSITE" id="PS50893"/>
    </source>
</evidence>
<keyword evidence="5 7" id="KW-0067">ATP-binding</keyword>
<dbReference type="FunFam" id="3.40.50.300:FF:000016">
    <property type="entry name" value="Oligopeptide ABC transporter ATP-binding component"/>
    <property type="match status" value="1"/>
</dbReference>
<evidence type="ECO:0000256" key="2">
    <source>
        <dbReference type="ARBA" id="ARBA00005417"/>
    </source>
</evidence>
<dbReference type="GO" id="GO:0005524">
    <property type="term" value="F:ATP binding"/>
    <property type="evidence" value="ECO:0007669"/>
    <property type="project" value="UniProtKB-KW"/>
</dbReference>
<evidence type="ECO:0000256" key="4">
    <source>
        <dbReference type="ARBA" id="ARBA00022741"/>
    </source>
</evidence>
<dbReference type="PROSITE" id="PS00211">
    <property type="entry name" value="ABC_TRANSPORTER_1"/>
    <property type="match status" value="1"/>
</dbReference>
<dbReference type="PANTHER" id="PTHR43776">
    <property type="entry name" value="TRANSPORT ATP-BINDING PROTEIN"/>
    <property type="match status" value="1"/>
</dbReference>
<accession>A0A318SRP0</accession>
<dbReference type="AlphaFoldDB" id="A0A318SRP0"/>
<dbReference type="PROSITE" id="PS50893">
    <property type="entry name" value="ABC_TRANSPORTER_2"/>
    <property type="match status" value="1"/>
</dbReference>
<gene>
    <name evidence="7" type="ORF">DFP88_10933</name>
</gene>
<dbReference type="SMART" id="SM00382">
    <property type="entry name" value="AAA"/>
    <property type="match status" value="1"/>
</dbReference>
<keyword evidence="4" id="KW-0547">Nucleotide-binding</keyword>
<dbReference type="InterPro" id="IPR050319">
    <property type="entry name" value="ABC_transp_ATP-bind"/>
</dbReference>
<keyword evidence="8" id="KW-1185">Reference proteome</keyword>
<dbReference type="CDD" id="cd03257">
    <property type="entry name" value="ABC_NikE_OppD_transporters"/>
    <property type="match status" value="1"/>
</dbReference>
<evidence type="ECO:0000256" key="3">
    <source>
        <dbReference type="ARBA" id="ARBA00022448"/>
    </source>
</evidence>
<proteinExistence type="inferred from homology"/>
<comment type="caution">
    <text evidence="7">The sequence shown here is derived from an EMBL/GenBank/DDBJ whole genome shotgun (WGS) entry which is preliminary data.</text>
</comment>
<dbReference type="GO" id="GO:0015833">
    <property type="term" value="P:peptide transport"/>
    <property type="evidence" value="ECO:0007669"/>
    <property type="project" value="InterPro"/>
</dbReference>
<comment type="subcellular location">
    <subcellularLocation>
        <location evidence="1">Cell inner membrane</location>
        <topology evidence="1">Peripheral membrane protein</topology>
    </subcellularLocation>
</comment>
<keyword evidence="3" id="KW-0813">Transport</keyword>
<dbReference type="InterPro" id="IPR027417">
    <property type="entry name" value="P-loop_NTPase"/>
</dbReference>
<evidence type="ECO:0000313" key="7">
    <source>
        <dbReference type="EMBL" id="PYE80902.1"/>
    </source>
</evidence>
<dbReference type="EMBL" id="QJTE01000009">
    <property type="protein sequence ID" value="PYE80902.1"/>
    <property type="molecule type" value="Genomic_DNA"/>
</dbReference>
<evidence type="ECO:0000256" key="1">
    <source>
        <dbReference type="ARBA" id="ARBA00004417"/>
    </source>
</evidence>
<dbReference type="GO" id="GO:0005886">
    <property type="term" value="C:plasma membrane"/>
    <property type="evidence" value="ECO:0007669"/>
    <property type="project" value="UniProtKB-SubCell"/>
</dbReference>
<dbReference type="InterPro" id="IPR017871">
    <property type="entry name" value="ABC_transporter-like_CS"/>
</dbReference>
<dbReference type="Pfam" id="PF00005">
    <property type="entry name" value="ABC_tran"/>
    <property type="match status" value="1"/>
</dbReference>
<organism evidence="7 8">
    <name type="scientific">Pseudoroseicyclus aestuarii</name>
    <dbReference type="NCBI Taxonomy" id="1795041"/>
    <lineage>
        <taxon>Bacteria</taxon>
        <taxon>Pseudomonadati</taxon>
        <taxon>Pseudomonadota</taxon>
        <taxon>Alphaproteobacteria</taxon>
        <taxon>Rhodobacterales</taxon>
        <taxon>Paracoccaceae</taxon>
        <taxon>Pseudoroseicyclus</taxon>
    </lineage>
</organism>
<sequence length="329" mass="35584">MSDTPLLSARGVSRHFSVRHGLLGRRGATLRAVDGVDLDVRAGETLGIVGESGCGKSTMGRLLLRLLDPTGGQILLEGQDLAQQSPAQMHALRRDVQMIFQDPFSSLNPRMSVGEIIAEPMINFGLCATAAERRGRVAALMERVGLDPARAGRMPHEFSGGQRQRIGIARALAVRPKLIVADEPTSALDVSIQAQILNLMAELQEEFGLTYVMITHDLSVLRYFCDRVAVMYLGRIVEEGPTEAVCTAPAHPYTRALLSAVPDLDQVGQGWDSAVPLSGKPPSPVNPPPGCNFHPRCPVARPDCRSGGHPPMLHPAEDRRVECLYPLEA</sequence>
<evidence type="ECO:0000313" key="8">
    <source>
        <dbReference type="Proteomes" id="UP000248311"/>
    </source>
</evidence>
<protein>
    <submittedName>
        <fullName evidence="7">Peptide/nickel transport system ATP-binding protein</fullName>
    </submittedName>
</protein>
<dbReference type="Proteomes" id="UP000248311">
    <property type="component" value="Unassembled WGS sequence"/>
</dbReference>
<feature type="domain" description="ABC transporter" evidence="6">
    <location>
        <begin position="18"/>
        <end position="258"/>
    </location>
</feature>
<dbReference type="PANTHER" id="PTHR43776:SF7">
    <property type="entry name" value="D,D-DIPEPTIDE TRANSPORT ATP-BINDING PROTEIN DDPF-RELATED"/>
    <property type="match status" value="1"/>
</dbReference>
<dbReference type="InterPro" id="IPR013563">
    <property type="entry name" value="Oligopep_ABC_C"/>
</dbReference>
<dbReference type="NCBIfam" id="TIGR01727">
    <property type="entry name" value="oligo_HPY"/>
    <property type="match status" value="1"/>
</dbReference>
<name>A0A318SRP0_9RHOB</name>
<comment type="similarity">
    <text evidence="2">Belongs to the ABC transporter superfamily.</text>
</comment>
<dbReference type="Pfam" id="PF08352">
    <property type="entry name" value="oligo_HPY"/>
    <property type="match status" value="1"/>
</dbReference>
<reference evidence="7 8" key="1">
    <citation type="submission" date="2018-06" db="EMBL/GenBank/DDBJ databases">
        <title>Genomic Encyclopedia of Type Strains, Phase III (KMG-III): the genomes of soil and plant-associated and newly described type strains.</title>
        <authorList>
            <person name="Whitman W."/>
        </authorList>
    </citation>
    <scope>NUCLEOTIDE SEQUENCE [LARGE SCALE GENOMIC DNA]</scope>
    <source>
        <strain evidence="7 8">CECT 9025</strain>
    </source>
</reference>
<dbReference type="Gene3D" id="3.40.50.300">
    <property type="entry name" value="P-loop containing nucleotide triphosphate hydrolases"/>
    <property type="match status" value="1"/>
</dbReference>
<dbReference type="InterPro" id="IPR003593">
    <property type="entry name" value="AAA+_ATPase"/>
</dbReference>
<dbReference type="GO" id="GO:0055085">
    <property type="term" value="P:transmembrane transport"/>
    <property type="evidence" value="ECO:0007669"/>
    <property type="project" value="UniProtKB-ARBA"/>
</dbReference>
<dbReference type="InterPro" id="IPR003439">
    <property type="entry name" value="ABC_transporter-like_ATP-bd"/>
</dbReference>
<dbReference type="SUPFAM" id="SSF52540">
    <property type="entry name" value="P-loop containing nucleoside triphosphate hydrolases"/>
    <property type="match status" value="1"/>
</dbReference>
<dbReference type="OrthoDB" id="9802264at2"/>